<comment type="caution">
    <text evidence="2">The sequence shown here is derived from an EMBL/GenBank/DDBJ whole genome shotgun (WGS) entry which is preliminary data.</text>
</comment>
<keyword evidence="3" id="KW-1185">Reference proteome</keyword>
<organism evidence="2 3">
    <name type="scientific">Lolium multiflorum</name>
    <name type="common">Italian ryegrass</name>
    <name type="synonym">Lolium perenne subsp. multiflorum</name>
    <dbReference type="NCBI Taxonomy" id="4521"/>
    <lineage>
        <taxon>Eukaryota</taxon>
        <taxon>Viridiplantae</taxon>
        <taxon>Streptophyta</taxon>
        <taxon>Embryophyta</taxon>
        <taxon>Tracheophyta</taxon>
        <taxon>Spermatophyta</taxon>
        <taxon>Magnoliopsida</taxon>
        <taxon>Liliopsida</taxon>
        <taxon>Poales</taxon>
        <taxon>Poaceae</taxon>
        <taxon>BOP clade</taxon>
        <taxon>Pooideae</taxon>
        <taxon>Poodae</taxon>
        <taxon>Poeae</taxon>
        <taxon>Poeae Chloroplast Group 2 (Poeae type)</taxon>
        <taxon>Loliodinae</taxon>
        <taxon>Loliinae</taxon>
        <taxon>Lolium</taxon>
    </lineage>
</organism>
<proteinExistence type="predicted"/>
<feature type="compositionally biased region" description="Pro residues" evidence="1">
    <location>
        <begin position="191"/>
        <end position="205"/>
    </location>
</feature>
<feature type="region of interest" description="Disordered" evidence="1">
    <location>
        <begin position="162"/>
        <end position="243"/>
    </location>
</feature>
<dbReference type="EMBL" id="JAUUTY010000005">
    <property type="protein sequence ID" value="KAK1632310.1"/>
    <property type="molecule type" value="Genomic_DNA"/>
</dbReference>
<evidence type="ECO:0000313" key="3">
    <source>
        <dbReference type="Proteomes" id="UP001231189"/>
    </source>
</evidence>
<feature type="compositionally biased region" description="Basic and acidic residues" evidence="1">
    <location>
        <begin position="225"/>
        <end position="238"/>
    </location>
</feature>
<accession>A0AAD8W1X0</accession>
<name>A0AAD8W1X0_LOLMU</name>
<gene>
    <name evidence="2" type="ORF">QYE76_006625</name>
</gene>
<evidence type="ECO:0000313" key="2">
    <source>
        <dbReference type="EMBL" id="KAK1632310.1"/>
    </source>
</evidence>
<sequence length="288" mass="31005">MQRSSEGPRCVRFSAWATRVVARGGDPASLYTDYDGECEGGHSFTCHSGRAYHATVAHEESPPRGAVTVDIVLPLVQLRPHRWHPVAATYRFAPVLPPPGCVPAWPWLLLILDMWLRRGDERAPGFAASHSLSRQQETVPVSCRIFFLPARRVVQELVHRAAARAVSGKHRRQPLGGGRDPRVAPAATGATPPPPRLSAPPPPLPAAAAGAGREKPARCGGSVSSRREQLRASRDGLRRASAPLPHLGGARRIRFRLAARPAWPPVLARPGRRGVAGVAAVGLISRRA</sequence>
<reference evidence="2" key="1">
    <citation type="submission" date="2023-07" db="EMBL/GenBank/DDBJ databases">
        <title>A chromosome-level genome assembly of Lolium multiflorum.</title>
        <authorList>
            <person name="Chen Y."/>
            <person name="Copetti D."/>
            <person name="Kolliker R."/>
            <person name="Studer B."/>
        </authorList>
    </citation>
    <scope>NUCLEOTIDE SEQUENCE</scope>
    <source>
        <strain evidence="2">02402/16</strain>
        <tissue evidence="2">Leaf</tissue>
    </source>
</reference>
<evidence type="ECO:0000256" key="1">
    <source>
        <dbReference type="SAM" id="MobiDB-lite"/>
    </source>
</evidence>
<dbReference type="Proteomes" id="UP001231189">
    <property type="component" value="Unassembled WGS sequence"/>
</dbReference>
<protein>
    <submittedName>
        <fullName evidence="2">Uncharacterized protein</fullName>
    </submittedName>
</protein>
<dbReference type="AlphaFoldDB" id="A0AAD8W1X0"/>